<dbReference type="AlphaFoldDB" id="A0A4U0RB71"/>
<dbReference type="Proteomes" id="UP000309747">
    <property type="component" value="Unassembled WGS sequence"/>
</dbReference>
<comment type="similarity">
    <text evidence="1">Belongs to the glycosyltransferase 20 family.</text>
</comment>
<gene>
    <name evidence="3" type="ORF">FA743_06490</name>
</gene>
<evidence type="ECO:0000256" key="1">
    <source>
        <dbReference type="ARBA" id="ARBA00008799"/>
    </source>
</evidence>
<sequence>MSRPPLSLSDPSPHSPSGDPVSAEDQRDQDPSGTGAPDPSASRLIVVSNRLPLGDSPSGGLVVALEDALRSSGGVWVGFSGQTEEDPSDDLEDHPGAAFQRLSFDLTPQDHEEYYLGYSNSILWPLCHGRPNLMRIKPEYLDGYARVNARIARMLMPHLRPGDRIWVQDYHLFPLAKELRALGVTAPIGHFLHIPFPGPADCGALPNPAELFDWLSHYDLLGFQTERDLGAFAESARQLADGDQVSEQEFQLSGRQVRTQVFPIGIDTAAFMAEAAEAPDSDRMRSLTRAQMMIGVDRLDYSKGIPQRFRAYQLLLEKIPDLHEKISFLQIAPPTRGEVDAYQDIREETEHLAGRINGQFATLNWTPIRFIHRPFPRNELAGLYRQARIGLVTPLADGMNLVAKEYVAAQNADDPGVLILSRFAGAAETMTEALIINPHDPHDLAVAMAQAMRMSRLERQDRHAALLEGVVTHDVAWWSRTYLEALGS</sequence>
<accession>A0A4U0RB71</accession>
<dbReference type="SUPFAM" id="SSF53756">
    <property type="entry name" value="UDP-Glycosyltransferase/glycogen phosphorylase"/>
    <property type="match status" value="1"/>
</dbReference>
<dbReference type="GO" id="GO:0003825">
    <property type="term" value="F:alpha,alpha-trehalose-phosphate synthase (UDP-forming) activity"/>
    <property type="evidence" value="ECO:0007669"/>
    <property type="project" value="TreeGrafter"/>
</dbReference>
<dbReference type="RefSeq" id="WP_136885067.1">
    <property type="nucleotide sequence ID" value="NZ_SUNI01000004.1"/>
</dbReference>
<dbReference type="GO" id="GO:0005992">
    <property type="term" value="P:trehalose biosynthetic process"/>
    <property type="evidence" value="ECO:0007669"/>
    <property type="project" value="InterPro"/>
</dbReference>
<feature type="region of interest" description="Disordered" evidence="2">
    <location>
        <begin position="1"/>
        <end position="43"/>
    </location>
</feature>
<proteinExistence type="inferred from homology"/>
<dbReference type="PANTHER" id="PTHR10788:SF106">
    <property type="entry name" value="BCDNA.GH08860"/>
    <property type="match status" value="1"/>
</dbReference>
<reference evidence="3 4" key="1">
    <citation type="submission" date="2019-04" db="EMBL/GenBank/DDBJ databases">
        <authorList>
            <person name="Li J."/>
        </authorList>
    </citation>
    <scope>NUCLEOTIDE SEQUENCE [LARGE SCALE GENOMIC DNA]</scope>
    <source>
        <strain evidence="3 4">KCTC 42687</strain>
    </source>
</reference>
<dbReference type="EMBL" id="SUNI01000004">
    <property type="protein sequence ID" value="TJZ92513.1"/>
    <property type="molecule type" value="Genomic_DNA"/>
</dbReference>
<feature type="compositionally biased region" description="Low complexity" evidence="2">
    <location>
        <begin position="1"/>
        <end position="21"/>
    </location>
</feature>
<organism evidence="3 4">
    <name type="scientific">Paracoccus gahaiensis</name>
    <dbReference type="NCBI Taxonomy" id="1706839"/>
    <lineage>
        <taxon>Bacteria</taxon>
        <taxon>Pseudomonadati</taxon>
        <taxon>Pseudomonadota</taxon>
        <taxon>Alphaproteobacteria</taxon>
        <taxon>Rhodobacterales</taxon>
        <taxon>Paracoccaceae</taxon>
        <taxon>Paracoccus</taxon>
    </lineage>
</organism>
<dbReference type="Pfam" id="PF00982">
    <property type="entry name" value="Glyco_transf_20"/>
    <property type="match status" value="1"/>
</dbReference>
<dbReference type="Gene3D" id="3.40.50.2000">
    <property type="entry name" value="Glycogen Phosphorylase B"/>
    <property type="match status" value="2"/>
</dbReference>
<evidence type="ECO:0000313" key="4">
    <source>
        <dbReference type="Proteomes" id="UP000309747"/>
    </source>
</evidence>
<evidence type="ECO:0000256" key="2">
    <source>
        <dbReference type="SAM" id="MobiDB-lite"/>
    </source>
</evidence>
<protein>
    <submittedName>
        <fullName evidence="3">Trehalose-6-phosphate synthase</fullName>
    </submittedName>
</protein>
<dbReference type="InterPro" id="IPR001830">
    <property type="entry name" value="Glyco_trans_20"/>
</dbReference>
<name>A0A4U0RB71_9RHOB</name>
<dbReference type="CDD" id="cd03788">
    <property type="entry name" value="GT20_TPS"/>
    <property type="match status" value="1"/>
</dbReference>
<comment type="caution">
    <text evidence="3">The sequence shown here is derived from an EMBL/GenBank/DDBJ whole genome shotgun (WGS) entry which is preliminary data.</text>
</comment>
<keyword evidence="4" id="KW-1185">Reference proteome</keyword>
<dbReference type="PANTHER" id="PTHR10788">
    <property type="entry name" value="TREHALOSE-6-PHOSPHATE SYNTHASE"/>
    <property type="match status" value="1"/>
</dbReference>
<evidence type="ECO:0000313" key="3">
    <source>
        <dbReference type="EMBL" id="TJZ92513.1"/>
    </source>
</evidence>
<dbReference type="OrthoDB" id="9815690at2"/>